<gene>
    <name evidence="2" type="ORF">EYF80_028356</name>
</gene>
<protein>
    <submittedName>
        <fullName evidence="2">Uncharacterized protein</fullName>
    </submittedName>
</protein>
<feature type="region of interest" description="Disordered" evidence="1">
    <location>
        <begin position="44"/>
        <end position="64"/>
    </location>
</feature>
<proteinExistence type="predicted"/>
<keyword evidence="3" id="KW-1185">Reference proteome</keyword>
<dbReference type="EMBL" id="SRLO01000315">
    <property type="protein sequence ID" value="TNN61477.1"/>
    <property type="molecule type" value="Genomic_DNA"/>
</dbReference>
<evidence type="ECO:0000313" key="3">
    <source>
        <dbReference type="Proteomes" id="UP000314294"/>
    </source>
</evidence>
<dbReference type="AlphaFoldDB" id="A0A4Z2H6F2"/>
<sequence length="88" mass="10107">MEVSCYCMWSRSFSVKGIDCRLLEGPGECFSRWALSSLSSAFKNQQNMKQHQELQSQSDPRTDEPFQRLRRQAAGTMLTLTSTFFSLC</sequence>
<accession>A0A4Z2H6F2</accession>
<evidence type="ECO:0000313" key="2">
    <source>
        <dbReference type="EMBL" id="TNN61477.1"/>
    </source>
</evidence>
<feature type="compositionally biased region" description="Polar residues" evidence="1">
    <location>
        <begin position="44"/>
        <end position="59"/>
    </location>
</feature>
<name>A0A4Z2H6F2_9TELE</name>
<evidence type="ECO:0000256" key="1">
    <source>
        <dbReference type="SAM" id="MobiDB-lite"/>
    </source>
</evidence>
<dbReference type="Proteomes" id="UP000314294">
    <property type="component" value="Unassembled WGS sequence"/>
</dbReference>
<comment type="caution">
    <text evidence="2">The sequence shown here is derived from an EMBL/GenBank/DDBJ whole genome shotgun (WGS) entry which is preliminary data.</text>
</comment>
<reference evidence="2 3" key="1">
    <citation type="submission" date="2019-03" db="EMBL/GenBank/DDBJ databases">
        <title>First draft genome of Liparis tanakae, snailfish: a comprehensive survey of snailfish specific genes.</title>
        <authorList>
            <person name="Kim W."/>
            <person name="Song I."/>
            <person name="Jeong J.-H."/>
            <person name="Kim D."/>
            <person name="Kim S."/>
            <person name="Ryu S."/>
            <person name="Song J.Y."/>
            <person name="Lee S.K."/>
        </authorList>
    </citation>
    <scope>NUCLEOTIDE SEQUENCE [LARGE SCALE GENOMIC DNA]</scope>
    <source>
        <tissue evidence="2">Muscle</tissue>
    </source>
</reference>
<organism evidence="2 3">
    <name type="scientific">Liparis tanakae</name>
    <name type="common">Tanaka's snailfish</name>
    <dbReference type="NCBI Taxonomy" id="230148"/>
    <lineage>
        <taxon>Eukaryota</taxon>
        <taxon>Metazoa</taxon>
        <taxon>Chordata</taxon>
        <taxon>Craniata</taxon>
        <taxon>Vertebrata</taxon>
        <taxon>Euteleostomi</taxon>
        <taxon>Actinopterygii</taxon>
        <taxon>Neopterygii</taxon>
        <taxon>Teleostei</taxon>
        <taxon>Neoteleostei</taxon>
        <taxon>Acanthomorphata</taxon>
        <taxon>Eupercaria</taxon>
        <taxon>Perciformes</taxon>
        <taxon>Cottioidei</taxon>
        <taxon>Cottales</taxon>
        <taxon>Liparidae</taxon>
        <taxon>Liparis</taxon>
    </lineage>
</organism>